<accession>A0A8H4V8Y0</accession>
<name>A0A8H4V8Y0_9HYPO</name>
<organism evidence="1 2">
    <name type="scientific">Ophiocordyceps sinensis</name>
    <dbReference type="NCBI Taxonomy" id="72228"/>
    <lineage>
        <taxon>Eukaryota</taxon>
        <taxon>Fungi</taxon>
        <taxon>Dikarya</taxon>
        <taxon>Ascomycota</taxon>
        <taxon>Pezizomycotina</taxon>
        <taxon>Sordariomycetes</taxon>
        <taxon>Hypocreomycetidae</taxon>
        <taxon>Hypocreales</taxon>
        <taxon>Ophiocordycipitaceae</taxon>
        <taxon>Ophiocordyceps</taxon>
    </lineage>
</organism>
<sequence>MAAPAVSGLHNLSVRSIPILALIQIVGRQDRLGFAGSRIPGNHYPLFPSLTDLLRLLFCQAPTPATSKNEYFLARYLR</sequence>
<evidence type="ECO:0000313" key="1">
    <source>
        <dbReference type="EMBL" id="KAF4512417.1"/>
    </source>
</evidence>
<protein>
    <submittedName>
        <fullName evidence="1">Uncharacterized protein</fullName>
    </submittedName>
</protein>
<evidence type="ECO:0000313" key="2">
    <source>
        <dbReference type="Proteomes" id="UP000557566"/>
    </source>
</evidence>
<comment type="caution">
    <text evidence="1">The sequence shown here is derived from an EMBL/GenBank/DDBJ whole genome shotgun (WGS) entry which is preliminary data.</text>
</comment>
<keyword evidence="2" id="KW-1185">Reference proteome</keyword>
<dbReference type="Proteomes" id="UP000557566">
    <property type="component" value="Unassembled WGS sequence"/>
</dbReference>
<reference evidence="1 2" key="1">
    <citation type="journal article" date="2020" name="Genome Biol. Evol.">
        <title>A new high-quality draft genome assembly of the Chinese cordyceps Ophiocordyceps sinensis.</title>
        <authorList>
            <person name="Shu R."/>
            <person name="Zhang J."/>
            <person name="Meng Q."/>
            <person name="Zhang H."/>
            <person name="Zhou G."/>
            <person name="Li M."/>
            <person name="Wu P."/>
            <person name="Zhao Y."/>
            <person name="Chen C."/>
            <person name="Qin Q."/>
        </authorList>
    </citation>
    <scope>NUCLEOTIDE SEQUENCE [LARGE SCALE GENOMIC DNA]</scope>
    <source>
        <strain evidence="1 2">IOZ07</strain>
    </source>
</reference>
<dbReference type="AlphaFoldDB" id="A0A8H4V8Y0"/>
<gene>
    <name evidence="1" type="ORF">G6O67_001559</name>
</gene>
<dbReference type="EMBL" id="JAAVMX010000002">
    <property type="protein sequence ID" value="KAF4512417.1"/>
    <property type="molecule type" value="Genomic_DNA"/>
</dbReference>
<proteinExistence type="predicted"/>